<dbReference type="InterPro" id="IPR029044">
    <property type="entry name" value="Nucleotide-diphossugar_trans"/>
</dbReference>
<evidence type="ECO:0000313" key="2">
    <source>
        <dbReference type="EMBL" id="MBX7487825.1"/>
    </source>
</evidence>
<gene>
    <name evidence="2" type="ORF">K3177_04795</name>
</gene>
<reference evidence="2 3" key="1">
    <citation type="submission" date="2021-08" db="EMBL/GenBank/DDBJ databases">
        <title>Comparative Genomics Analysis of the Genus Qipengyuania Reveals Extensive Genetic Diversity and Metabolic Versatility, Including the Description of Fifteen Novel Species.</title>
        <authorList>
            <person name="Liu Y."/>
        </authorList>
    </citation>
    <scope>NUCLEOTIDE SEQUENCE [LARGE SCALE GENOMIC DNA]</scope>
    <source>
        <strain evidence="2 3">GH25</strain>
    </source>
</reference>
<dbReference type="Gene3D" id="3.90.550.10">
    <property type="entry name" value="Spore Coat Polysaccharide Biosynthesis Protein SpsA, Chain A"/>
    <property type="match status" value="1"/>
</dbReference>
<accession>A0ABS7JCR9</accession>
<dbReference type="SUPFAM" id="SSF53448">
    <property type="entry name" value="Nucleotide-diphospho-sugar transferases"/>
    <property type="match status" value="1"/>
</dbReference>
<keyword evidence="3" id="KW-1185">Reference proteome</keyword>
<evidence type="ECO:0000313" key="3">
    <source>
        <dbReference type="Proteomes" id="UP000776651"/>
    </source>
</evidence>
<proteinExistence type="predicted"/>
<evidence type="ECO:0000259" key="1">
    <source>
        <dbReference type="Pfam" id="PF00535"/>
    </source>
</evidence>
<feature type="domain" description="Glycosyltransferase 2-like" evidence="1">
    <location>
        <begin position="255"/>
        <end position="376"/>
    </location>
</feature>
<dbReference type="CDD" id="cd04186">
    <property type="entry name" value="GT_2_like_c"/>
    <property type="match status" value="1"/>
</dbReference>
<dbReference type="PANTHER" id="PTHR43179">
    <property type="entry name" value="RHAMNOSYLTRANSFERASE WBBL"/>
    <property type="match status" value="1"/>
</dbReference>
<dbReference type="Pfam" id="PF00535">
    <property type="entry name" value="Glycos_transf_2"/>
    <property type="match status" value="1"/>
</dbReference>
<dbReference type="EMBL" id="JAIGNQ010000001">
    <property type="protein sequence ID" value="MBX7487825.1"/>
    <property type="molecule type" value="Genomic_DNA"/>
</dbReference>
<dbReference type="InterPro" id="IPR001173">
    <property type="entry name" value="Glyco_trans_2-like"/>
</dbReference>
<dbReference type="PANTHER" id="PTHR43179:SF7">
    <property type="entry name" value="RHAMNOSYLTRANSFERASE WBBL"/>
    <property type="match status" value="1"/>
</dbReference>
<comment type="caution">
    <text evidence="2">The sequence shown here is derived from an EMBL/GenBank/DDBJ whole genome shotgun (WGS) entry which is preliminary data.</text>
</comment>
<name>A0ABS7JCR9_9SPHN</name>
<protein>
    <submittedName>
        <fullName evidence="2">Glycosyltransferase family 2 protein</fullName>
    </submittedName>
</protein>
<dbReference type="Proteomes" id="UP000776651">
    <property type="component" value="Unassembled WGS sequence"/>
</dbReference>
<organism evidence="2 3">
    <name type="scientific">Qipengyuania pacifica</name>
    <dbReference type="NCBI Taxonomy" id="2860199"/>
    <lineage>
        <taxon>Bacteria</taxon>
        <taxon>Pseudomonadati</taxon>
        <taxon>Pseudomonadota</taxon>
        <taxon>Alphaproteobacteria</taxon>
        <taxon>Sphingomonadales</taxon>
        <taxon>Erythrobacteraceae</taxon>
        <taxon>Qipengyuania</taxon>
    </lineage>
</organism>
<sequence length="528" mass="58608">MKEELLRLAVHLDAARLSPRAWLIALWWRLLGKRVRSRAQFAPLLGASSYAYRLWLRDEPAPVSADFEHERAIVAVVGQGEGRDETVRSAEVEGIPVVGTELGACYLELGGDAPLWLMWLEAGDTLATGAGAAYRAALGVAHARVIYADDDIMNARGRRNRPHFKPEWNAELLRYHDYVTGAAIVQVDRVELWAALAHGTVADLAAKAVVDTVPDEVIRLPHVFHHRRTRPEPRVPASPNSLGSQMMKGEMPRISVIVPTRNRLDLLRTCIDGLNRTHCPSMEVIVVDNGSDDPAALEYLATLDPNRFQVVRDDGPFNFSRLNNRAAQIATGELLCLLNNDIEVISPDWLDIMARQAMRPEVGAVGARLLYPDGRIQHAGVVLGICGGAAHAHKLLRPEEAGYFCRHALPQFVSAVTAACLVVRREKFEAVGGLDEENFAVSFNDVDLCMQMNRRGWQSLYEPRATLIHHESVSRGFDRDPVGAARLAGELEALKARWGTGDMDRQVDPFHHPQLSRYSERFAIRLIG</sequence>